<protein>
    <submittedName>
        <fullName evidence="5">High-affinity zinc uptake system binding-protein ZnuA</fullName>
    </submittedName>
</protein>
<dbReference type="SUPFAM" id="SSF53807">
    <property type="entry name" value="Helical backbone' metal receptor"/>
    <property type="match status" value="1"/>
</dbReference>
<keyword evidence="1 3" id="KW-0813">Transport</keyword>
<evidence type="ECO:0000256" key="1">
    <source>
        <dbReference type="ARBA" id="ARBA00022448"/>
    </source>
</evidence>
<organism evidence="5 6">
    <name type="scientific">Neomoorella thermoacetica</name>
    <name type="common">Clostridium thermoaceticum</name>
    <dbReference type="NCBI Taxonomy" id="1525"/>
    <lineage>
        <taxon>Bacteria</taxon>
        <taxon>Bacillati</taxon>
        <taxon>Bacillota</taxon>
        <taxon>Clostridia</taxon>
        <taxon>Neomoorellales</taxon>
        <taxon>Neomoorellaceae</taxon>
        <taxon>Neomoorella</taxon>
    </lineage>
</organism>
<dbReference type="InterPro" id="IPR006127">
    <property type="entry name" value="ZnuA-like"/>
</dbReference>
<dbReference type="AlphaFoldDB" id="A0A1J5JFL6"/>
<dbReference type="InterPro" id="IPR006129">
    <property type="entry name" value="AdhesinB"/>
</dbReference>
<evidence type="ECO:0000256" key="4">
    <source>
        <dbReference type="SAM" id="Coils"/>
    </source>
</evidence>
<comment type="similarity">
    <text evidence="3">Belongs to the bacterial solute-binding protein 9 family.</text>
</comment>
<dbReference type="PANTHER" id="PTHR42953:SF8">
    <property type="entry name" value="ZINT DOMAIN-CONTAINING PROTEIN"/>
    <property type="match status" value="1"/>
</dbReference>
<dbReference type="InterPro" id="IPR050492">
    <property type="entry name" value="Bact_metal-bind_prot9"/>
</dbReference>
<dbReference type="Gene3D" id="3.40.50.1980">
    <property type="entry name" value="Nitrogenase molybdenum iron protein domain"/>
    <property type="match status" value="2"/>
</dbReference>
<dbReference type="RefSeq" id="WP_071521192.1">
    <property type="nucleotide sequence ID" value="NZ_MIHH01000012.1"/>
</dbReference>
<dbReference type="Pfam" id="PF01297">
    <property type="entry name" value="ZnuA"/>
    <property type="match status" value="1"/>
</dbReference>
<accession>A0A1J5JFL6</accession>
<sequence>MGFRWVLRLVALVLVVWGIAGLASGCAGGKIGEKQALAPQARPGAIKVYTSFYPLYDFTKKIAGDKAEVINLQPVGVEPHDFEPSPQQVADLYRGRVFIFLGGTMDPWAAKIQGQLKKDGVITLEAGQGLMVNNDPHIWLDPVLATEIARRICTTLVTADGGNKGYYEQNLRALEQKLTALDEEYRQALSGLPRKEIVTSHAAFAYLAKRYGLEQIAISGLSPQEEPSPQQLARLVALCRSRGIKYIFFETLASPKLAETLARETGTGTLVLNPIGGLTPEEVKAGEDYFTIMAKNLANLKKALE</sequence>
<dbReference type="Proteomes" id="UP000182743">
    <property type="component" value="Unassembled WGS sequence"/>
</dbReference>
<name>A0A1J5JFL6_NEOTH</name>
<gene>
    <name evidence="5" type="primary">znuA_2</name>
    <name evidence="5" type="ORF">MOOR_20290</name>
</gene>
<dbReference type="PANTHER" id="PTHR42953">
    <property type="entry name" value="HIGH-AFFINITY ZINC UPTAKE SYSTEM PROTEIN ZNUA-RELATED"/>
    <property type="match status" value="1"/>
</dbReference>
<feature type="coiled-coil region" evidence="4">
    <location>
        <begin position="164"/>
        <end position="191"/>
    </location>
</feature>
<keyword evidence="2" id="KW-0732">Signal</keyword>
<dbReference type="GO" id="GO:0007155">
    <property type="term" value="P:cell adhesion"/>
    <property type="evidence" value="ECO:0007669"/>
    <property type="project" value="InterPro"/>
</dbReference>
<dbReference type="EMBL" id="MIHH01000012">
    <property type="protein sequence ID" value="OIQ08310.1"/>
    <property type="molecule type" value="Genomic_DNA"/>
</dbReference>
<evidence type="ECO:0000313" key="5">
    <source>
        <dbReference type="EMBL" id="OIQ08310.1"/>
    </source>
</evidence>
<dbReference type="GO" id="GO:0030001">
    <property type="term" value="P:metal ion transport"/>
    <property type="evidence" value="ECO:0007669"/>
    <property type="project" value="InterPro"/>
</dbReference>
<dbReference type="GO" id="GO:0046872">
    <property type="term" value="F:metal ion binding"/>
    <property type="evidence" value="ECO:0007669"/>
    <property type="project" value="InterPro"/>
</dbReference>
<dbReference type="PRINTS" id="PR00691">
    <property type="entry name" value="ADHESINB"/>
</dbReference>
<evidence type="ECO:0000256" key="2">
    <source>
        <dbReference type="ARBA" id="ARBA00022729"/>
    </source>
</evidence>
<proteinExistence type="inferred from homology"/>
<dbReference type="CDD" id="cd01017">
    <property type="entry name" value="AdcA"/>
    <property type="match status" value="1"/>
</dbReference>
<dbReference type="PRINTS" id="PR00690">
    <property type="entry name" value="ADHESNFAMILY"/>
</dbReference>
<comment type="caution">
    <text evidence="5">The sequence shown here is derived from an EMBL/GenBank/DDBJ whole genome shotgun (WGS) entry which is preliminary data.</text>
</comment>
<keyword evidence="4" id="KW-0175">Coiled coil</keyword>
<dbReference type="InterPro" id="IPR006128">
    <property type="entry name" value="Lipoprotein_PsaA-like"/>
</dbReference>
<evidence type="ECO:0000256" key="3">
    <source>
        <dbReference type="RuleBase" id="RU003512"/>
    </source>
</evidence>
<reference evidence="5 6" key="1">
    <citation type="submission" date="2016-08" db="EMBL/GenBank/DDBJ databases">
        <title>Genome-based comparison of Moorella thermoacetic strains.</title>
        <authorList>
            <person name="Poehlein A."/>
            <person name="Bengelsdorf F.R."/>
            <person name="Esser C."/>
            <person name="Duerre P."/>
            <person name="Daniel R."/>
        </authorList>
    </citation>
    <scope>NUCLEOTIDE SEQUENCE [LARGE SCALE GENOMIC DNA]</scope>
    <source>
        <strain evidence="5 6">DSM 11768</strain>
    </source>
</reference>
<evidence type="ECO:0000313" key="6">
    <source>
        <dbReference type="Proteomes" id="UP000182743"/>
    </source>
</evidence>
<dbReference type="PROSITE" id="PS51257">
    <property type="entry name" value="PROKAR_LIPOPROTEIN"/>
    <property type="match status" value="1"/>
</dbReference>